<comment type="caution">
    <text evidence="1">The sequence shown here is derived from an EMBL/GenBank/DDBJ whole genome shotgun (WGS) entry which is preliminary data.</text>
</comment>
<gene>
    <name evidence="1" type="ORF">GCM10011395_34010</name>
</gene>
<dbReference type="Proteomes" id="UP000618591">
    <property type="component" value="Unassembled WGS sequence"/>
</dbReference>
<dbReference type="EMBL" id="BMDW01000030">
    <property type="protein sequence ID" value="GGA60854.1"/>
    <property type="molecule type" value="Genomic_DNA"/>
</dbReference>
<protein>
    <submittedName>
        <fullName evidence="1">Uncharacterized protein</fullName>
    </submittedName>
</protein>
<proteinExistence type="predicted"/>
<organism evidence="1 2">
    <name type="scientific">Sphingomonas psychrolutea</name>
    <dbReference type="NCBI Taxonomy" id="1259676"/>
    <lineage>
        <taxon>Bacteria</taxon>
        <taxon>Pseudomonadati</taxon>
        <taxon>Pseudomonadota</taxon>
        <taxon>Alphaproteobacteria</taxon>
        <taxon>Sphingomonadales</taxon>
        <taxon>Sphingomonadaceae</taxon>
        <taxon>Sphingomonas</taxon>
    </lineage>
</organism>
<keyword evidence="2" id="KW-1185">Reference proteome</keyword>
<accession>A0ABQ1H6I0</accession>
<evidence type="ECO:0000313" key="2">
    <source>
        <dbReference type="Proteomes" id="UP000618591"/>
    </source>
</evidence>
<reference evidence="2" key="1">
    <citation type="journal article" date="2019" name="Int. J. Syst. Evol. Microbiol.">
        <title>The Global Catalogue of Microorganisms (GCM) 10K type strain sequencing project: providing services to taxonomists for standard genome sequencing and annotation.</title>
        <authorList>
            <consortium name="The Broad Institute Genomics Platform"/>
            <consortium name="The Broad Institute Genome Sequencing Center for Infectious Disease"/>
            <person name="Wu L."/>
            <person name="Ma J."/>
        </authorList>
    </citation>
    <scope>NUCLEOTIDE SEQUENCE [LARGE SCALE GENOMIC DNA]</scope>
    <source>
        <strain evidence="2">CGMCC 1.10106</strain>
    </source>
</reference>
<sequence>MNLDECPAFLMPRLRLFLSADIVGSTALKQSPFAQSKVDQRASWFSKIQGFYFEAHRAFRKEFDDHRASSVDDALVGPDPELWKTIGDEVLFIKELSDHRQLIYTLRCWMRAVDSMRSFIKKGNSRLDVKCTAWIAGFPFRNSEVAVESGASPSSSGSGDWFLESGKILNRIYAKEPDVDAIVDYIGPSIDIGFRLSQFSSSRKFIISVDIAYILAIANPGQMVKDPVFAVYYDQSDILKGVLGGLRYPVFWLDLSPSDSLDRYEDTLTGLAAVDRDRLREYCNGFYDEYTAYTFPPFIVSKTEQQIRDKPPWYESDHSILVRNFTVEKNEEQNTGNLEPGEAEAEAITISELSPQDIADLENLLVDLLKGGSADIN</sequence>
<evidence type="ECO:0000313" key="1">
    <source>
        <dbReference type="EMBL" id="GGA60854.1"/>
    </source>
</evidence>
<name>A0ABQ1H6I0_9SPHN</name>